<dbReference type="EMBL" id="JAUSTW010000003">
    <property type="protein sequence ID" value="MDQ0198717.1"/>
    <property type="molecule type" value="Genomic_DNA"/>
</dbReference>
<comment type="subcellular location">
    <subcellularLocation>
        <location evidence="1">Membrane</location>
        <topology evidence="1">Multi-pass membrane protein</topology>
    </subcellularLocation>
</comment>
<proteinExistence type="predicted"/>
<keyword evidence="3 6" id="KW-0812">Transmembrane</keyword>
<sequence>MSKEVHSIDKDVADLASLGYKQELKRNLNFFSNFAISFSFISATTGIFSLFGFGLTTGGPAFIWSWPIVFVGQLLVGLTMGEVASHYPVAGSIYQWTKHLVGNTYAWFSGWIYLIALLATIASVDFGGAPYIAELMGLDAKNHTLLVIITAVMVILQTLINAFSVKLTALVNNIGMIAEIVAMIVLAIALFAVGVHHPFSFTFETAGTAGTGSYLPVFLAAMLTSTWVLFGFDSAGSLAEEVINPRRVVPKAITSSLFLTFIIGGLALWAFVLAIPNLDEATKAAVPLTYILEKNLGTGVSNAFVVLALIAIFVCGTAVQATVSRLLFSFGRDNNIPGSKLWAKMSKKHDTPVAAIVFSGLFTILLVLSASAETYIVNICVVGIYLAYLSVSIGALIARSRGWNSTTSPWNLGKWGLIVNLLSFLWGVFVIVNLCWPRSPDQPWYMNYSVPLLAIGVMLLGAVYYYSSVYPRDKALQGNSEPASFGLEKDL</sequence>
<feature type="transmembrane region" description="Helical" evidence="6">
    <location>
        <begin position="61"/>
        <end position="84"/>
    </location>
</feature>
<gene>
    <name evidence="7" type="ORF">J2S10_001875</name>
</gene>
<feature type="transmembrane region" description="Helical" evidence="6">
    <location>
        <begin position="349"/>
        <end position="369"/>
    </location>
</feature>
<dbReference type="Gene3D" id="1.20.1740.10">
    <property type="entry name" value="Amino acid/polyamine transporter I"/>
    <property type="match status" value="1"/>
</dbReference>
<protein>
    <submittedName>
        <fullName evidence="7">Urea carboxylase system permease</fullName>
    </submittedName>
</protein>
<evidence type="ECO:0000256" key="2">
    <source>
        <dbReference type="ARBA" id="ARBA00022448"/>
    </source>
</evidence>
<evidence type="ECO:0000256" key="4">
    <source>
        <dbReference type="ARBA" id="ARBA00022989"/>
    </source>
</evidence>
<dbReference type="RefSeq" id="WP_307406879.1">
    <property type="nucleotide sequence ID" value="NZ_JAUSTW010000003.1"/>
</dbReference>
<evidence type="ECO:0000256" key="6">
    <source>
        <dbReference type="SAM" id="Phobius"/>
    </source>
</evidence>
<feature type="transmembrane region" description="Helical" evidence="6">
    <location>
        <begin position="170"/>
        <end position="193"/>
    </location>
</feature>
<evidence type="ECO:0000256" key="1">
    <source>
        <dbReference type="ARBA" id="ARBA00004141"/>
    </source>
</evidence>
<accession>A0ABT9XUY5</accession>
<feature type="transmembrane region" description="Helical" evidence="6">
    <location>
        <begin position="105"/>
        <end position="124"/>
    </location>
</feature>
<feature type="transmembrane region" description="Helical" evidence="6">
    <location>
        <begin position="144"/>
        <end position="163"/>
    </location>
</feature>
<reference evidence="7 8" key="1">
    <citation type="submission" date="2023-07" db="EMBL/GenBank/DDBJ databases">
        <title>Genomic Encyclopedia of Type Strains, Phase IV (KMG-IV): sequencing the most valuable type-strain genomes for metagenomic binning, comparative biology and taxonomic classification.</title>
        <authorList>
            <person name="Goeker M."/>
        </authorList>
    </citation>
    <scope>NUCLEOTIDE SEQUENCE [LARGE SCALE GENOMIC DNA]</scope>
    <source>
        <strain evidence="7 8">DSM 27594</strain>
    </source>
</reference>
<dbReference type="InterPro" id="IPR002293">
    <property type="entry name" value="AA/rel_permease1"/>
</dbReference>
<organism evidence="7 8">
    <name type="scientific">Neobacillus ginsengisoli</name>
    <dbReference type="NCBI Taxonomy" id="904295"/>
    <lineage>
        <taxon>Bacteria</taxon>
        <taxon>Bacillati</taxon>
        <taxon>Bacillota</taxon>
        <taxon>Bacilli</taxon>
        <taxon>Bacillales</taxon>
        <taxon>Bacillaceae</taxon>
        <taxon>Neobacillus</taxon>
    </lineage>
</organism>
<keyword evidence="8" id="KW-1185">Reference proteome</keyword>
<evidence type="ECO:0000256" key="5">
    <source>
        <dbReference type="ARBA" id="ARBA00023136"/>
    </source>
</evidence>
<feature type="transmembrane region" description="Helical" evidence="6">
    <location>
        <begin position="253"/>
        <end position="275"/>
    </location>
</feature>
<feature type="transmembrane region" description="Helical" evidence="6">
    <location>
        <begin position="30"/>
        <end position="55"/>
    </location>
</feature>
<dbReference type="PIRSF" id="PIRSF006060">
    <property type="entry name" value="AA_transporter"/>
    <property type="match status" value="1"/>
</dbReference>
<dbReference type="Proteomes" id="UP001224122">
    <property type="component" value="Unassembled WGS sequence"/>
</dbReference>
<evidence type="ECO:0000313" key="8">
    <source>
        <dbReference type="Proteomes" id="UP001224122"/>
    </source>
</evidence>
<feature type="transmembrane region" description="Helical" evidence="6">
    <location>
        <begin position="303"/>
        <end position="328"/>
    </location>
</feature>
<keyword evidence="4 6" id="KW-1133">Transmembrane helix</keyword>
<feature type="transmembrane region" description="Helical" evidence="6">
    <location>
        <begin position="417"/>
        <end position="436"/>
    </location>
</feature>
<evidence type="ECO:0000256" key="3">
    <source>
        <dbReference type="ARBA" id="ARBA00022692"/>
    </source>
</evidence>
<name>A0ABT9XUY5_9BACI</name>
<feature type="transmembrane region" description="Helical" evidence="6">
    <location>
        <begin position="448"/>
        <end position="466"/>
    </location>
</feature>
<comment type="caution">
    <text evidence="7">The sequence shown here is derived from an EMBL/GenBank/DDBJ whole genome shotgun (WGS) entry which is preliminary data.</text>
</comment>
<dbReference type="PANTHER" id="PTHR45649">
    <property type="entry name" value="AMINO-ACID PERMEASE BAT1"/>
    <property type="match status" value="1"/>
</dbReference>
<feature type="transmembrane region" description="Helical" evidence="6">
    <location>
        <begin position="375"/>
        <end position="397"/>
    </location>
</feature>
<keyword evidence="5 6" id="KW-0472">Membrane</keyword>
<dbReference type="PANTHER" id="PTHR45649:SF26">
    <property type="entry name" value="OS04G0435100 PROTEIN"/>
    <property type="match status" value="1"/>
</dbReference>
<keyword evidence="2" id="KW-0813">Transport</keyword>
<feature type="transmembrane region" description="Helical" evidence="6">
    <location>
        <begin position="213"/>
        <end position="232"/>
    </location>
</feature>
<evidence type="ECO:0000313" key="7">
    <source>
        <dbReference type="EMBL" id="MDQ0198717.1"/>
    </source>
</evidence>
<dbReference type="Pfam" id="PF13520">
    <property type="entry name" value="AA_permease_2"/>
    <property type="match status" value="1"/>
</dbReference>